<keyword evidence="2" id="KW-1185">Reference proteome</keyword>
<proteinExistence type="predicted"/>
<dbReference type="Proteomes" id="UP001156215">
    <property type="component" value="Chromosome"/>
</dbReference>
<accession>A0A9E9M1T7</accession>
<dbReference type="RefSeq" id="WP_269310334.1">
    <property type="nucleotide sequence ID" value="NZ_CP098242.1"/>
</dbReference>
<protein>
    <submittedName>
        <fullName evidence="1">Uncharacterized protein</fullName>
    </submittedName>
</protein>
<evidence type="ECO:0000313" key="2">
    <source>
        <dbReference type="Proteomes" id="UP001156215"/>
    </source>
</evidence>
<evidence type="ECO:0000313" key="1">
    <source>
        <dbReference type="EMBL" id="WAW11223.1"/>
    </source>
</evidence>
<dbReference type="EMBL" id="CP098242">
    <property type="protein sequence ID" value="WAW11223.1"/>
    <property type="molecule type" value="Genomic_DNA"/>
</dbReference>
<name>A0A9E9M1T7_9BURK</name>
<organism evidence="1 2">
    <name type="scientific">Oxalobacter vibrioformis</name>
    <dbReference type="NCBI Taxonomy" id="933080"/>
    <lineage>
        <taxon>Bacteria</taxon>
        <taxon>Pseudomonadati</taxon>
        <taxon>Pseudomonadota</taxon>
        <taxon>Betaproteobacteria</taxon>
        <taxon>Burkholderiales</taxon>
        <taxon>Oxalobacteraceae</taxon>
        <taxon>Oxalobacter</taxon>
    </lineage>
</organism>
<dbReference type="AlphaFoldDB" id="A0A9E9M1T7"/>
<sequence length="74" mass="8555">MQQEAEKNCVFRPESATNLRNCFNIFSKAAGFKLSGVWQAAQERQQFFFLSLIWEKGRPAGDVLQKYNSFVSFL</sequence>
<gene>
    <name evidence="1" type="ORF">NB640_06225</name>
</gene>
<dbReference type="KEGG" id="ovb:NB640_06225"/>
<reference evidence="1" key="1">
    <citation type="journal article" date="2022" name="Front. Microbiol.">
        <title>New perspectives on an old grouping: The genomic and phenotypic variability of Oxalobacter formigenes and the implications for calcium oxalate stone prevention.</title>
        <authorList>
            <person name="Chmiel J.A."/>
            <person name="Carr C."/>
            <person name="Stuivenberg G.A."/>
            <person name="Venema R."/>
            <person name="Chanyi R.M."/>
            <person name="Al K.F."/>
            <person name="Giguere D."/>
            <person name="Say H."/>
            <person name="Akouris P.P."/>
            <person name="Dominguez Romero S.A."/>
            <person name="Kwong A."/>
            <person name="Tai V."/>
            <person name="Koval S.F."/>
            <person name="Razvi H."/>
            <person name="Bjazevic J."/>
            <person name="Burton J.P."/>
        </authorList>
    </citation>
    <scope>NUCLEOTIDE SEQUENCE</scope>
    <source>
        <strain evidence="1">WoOx3</strain>
    </source>
</reference>